<feature type="domain" description="DUF2007" evidence="1">
    <location>
        <begin position="5"/>
        <end position="69"/>
    </location>
</feature>
<reference evidence="2 3" key="1">
    <citation type="submission" date="2018-06" db="EMBL/GenBank/DDBJ databases">
        <authorList>
            <consortium name="Pathogen Informatics"/>
            <person name="Doyle S."/>
        </authorList>
    </citation>
    <scope>NUCLEOTIDE SEQUENCE [LARGE SCALE GENOMIC DNA]</scope>
    <source>
        <strain evidence="2 3">NCTC11661</strain>
    </source>
</reference>
<name>A0A380ZYP6_9FLAO</name>
<dbReference type="Pfam" id="PF09413">
    <property type="entry name" value="DUF2007"/>
    <property type="match status" value="1"/>
</dbReference>
<accession>A0A380ZYP6</accession>
<sequence length="73" mass="8528">MSELKIVYQSAFLYQVELAKSKLASRGIPSYIKNEFVNHVVVMPISQNYLLLLNEKDWENALKILEEIEENEL</sequence>
<dbReference type="EMBL" id="UFTJ01000003">
    <property type="protein sequence ID" value="SUV52680.1"/>
    <property type="molecule type" value="Genomic_DNA"/>
</dbReference>
<dbReference type="InterPro" id="IPR018551">
    <property type="entry name" value="DUF2007"/>
</dbReference>
<evidence type="ECO:0000259" key="1">
    <source>
        <dbReference type="Pfam" id="PF09413"/>
    </source>
</evidence>
<evidence type="ECO:0000313" key="2">
    <source>
        <dbReference type="EMBL" id="SUV52680.1"/>
    </source>
</evidence>
<organism evidence="2 3">
    <name type="scientific">Bergeyella zoohelcum</name>
    <dbReference type="NCBI Taxonomy" id="1015"/>
    <lineage>
        <taxon>Bacteria</taxon>
        <taxon>Pseudomonadati</taxon>
        <taxon>Bacteroidota</taxon>
        <taxon>Flavobacteriia</taxon>
        <taxon>Flavobacteriales</taxon>
        <taxon>Weeksellaceae</taxon>
        <taxon>Bergeyella</taxon>
    </lineage>
</organism>
<gene>
    <name evidence="2" type="ORF">NCTC11661_01820</name>
</gene>
<dbReference type="RefSeq" id="WP_002688211.1">
    <property type="nucleotide sequence ID" value="NZ_UFTJ01000003.1"/>
</dbReference>
<dbReference type="AlphaFoldDB" id="A0A380ZYP6"/>
<protein>
    <recommendedName>
        <fullName evidence="1">DUF2007 domain-containing protein</fullName>
    </recommendedName>
</protein>
<dbReference type="Proteomes" id="UP000255515">
    <property type="component" value="Unassembled WGS sequence"/>
</dbReference>
<evidence type="ECO:0000313" key="3">
    <source>
        <dbReference type="Proteomes" id="UP000255515"/>
    </source>
</evidence>
<proteinExistence type="predicted"/>